<name>A0A232EKG3_9HYME</name>
<keyword evidence="3" id="KW-1185">Reference proteome</keyword>
<gene>
    <name evidence="2" type="ORF">TSAR_005678</name>
</gene>
<proteinExistence type="predicted"/>
<evidence type="ECO:0000313" key="3">
    <source>
        <dbReference type="Proteomes" id="UP000215335"/>
    </source>
</evidence>
<accession>A0A232EKG3</accession>
<dbReference type="EMBL" id="NNAY01003817">
    <property type="protein sequence ID" value="OXU18808.1"/>
    <property type="molecule type" value="Genomic_DNA"/>
</dbReference>
<dbReference type="AlphaFoldDB" id="A0A232EKG3"/>
<evidence type="ECO:0000256" key="1">
    <source>
        <dbReference type="SAM" id="MobiDB-lite"/>
    </source>
</evidence>
<sequence>MVGPKAAFSYKQIFEQLINFDIYSNGSLKKKKDVVWIEICNQLNCKQPLHSIKPLNLYVKVQKDVGNLLSDYKRYKNLNKDTVSVSKGNENNLSDPHSDEFKDDENEPSDSSDQFDESEIQPIKRKNNSQKHIKFTISLDQKEWEEISPIEQLYKNGNKGLALKAGWPDIIRHVIDDMEVYIRIDGHCKTCDAKLKVTCDEKPSVNDESITFTVETTNSRGIPHAEKRRLAGPHRKKIKEQLKNKKPKQWQRDVAATDMEHGHCEPPYLYKLPVLQKASQQQQNEALGIIPGTTVFDSLSKIKQDSDFLQHPICFDATASVTFKIDRPGGESSDVFLYVIVSHVNNMLVPLTQAISERNDTNFLTFWLTDWRRSGAKVPLQAITDMGKALQHSIALSFNNLTVECVLQKEEKNKTTQNEETFDETTSLTSQFIEKITKKIETSKSFDISDYKSKENDYYLPDFANRLSQLCKEFP</sequence>
<reference evidence="2 3" key="1">
    <citation type="journal article" date="2017" name="Curr. Biol.">
        <title>The Evolution of Venom by Co-option of Single-Copy Genes.</title>
        <authorList>
            <person name="Martinson E.O."/>
            <person name="Mrinalini"/>
            <person name="Kelkar Y.D."/>
            <person name="Chang C.H."/>
            <person name="Werren J.H."/>
        </authorList>
    </citation>
    <scope>NUCLEOTIDE SEQUENCE [LARGE SCALE GENOMIC DNA]</scope>
    <source>
        <strain evidence="2 3">Alberta</strain>
        <tissue evidence="2">Whole body</tissue>
    </source>
</reference>
<organism evidence="2 3">
    <name type="scientific">Trichomalopsis sarcophagae</name>
    <dbReference type="NCBI Taxonomy" id="543379"/>
    <lineage>
        <taxon>Eukaryota</taxon>
        <taxon>Metazoa</taxon>
        <taxon>Ecdysozoa</taxon>
        <taxon>Arthropoda</taxon>
        <taxon>Hexapoda</taxon>
        <taxon>Insecta</taxon>
        <taxon>Pterygota</taxon>
        <taxon>Neoptera</taxon>
        <taxon>Endopterygota</taxon>
        <taxon>Hymenoptera</taxon>
        <taxon>Apocrita</taxon>
        <taxon>Proctotrupomorpha</taxon>
        <taxon>Chalcidoidea</taxon>
        <taxon>Pteromalidae</taxon>
        <taxon>Pteromalinae</taxon>
        <taxon>Trichomalopsis</taxon>
    </lineage>
</organism>
<feature type="compositionally biased region" description="Acidic residues" evidence="1">
    <location>
        <begin position="101"/>
        <end position="119"/>
    </location>
</feature>
<dbReference type="OrthoDB" id="7600614at2759"/>
<comment type="caution">
    <text evidence="2">The sequence shown here is derived from an EMBL/GenBank/DDBJ whole genome shotgun (WGS) entry which is preliminary data.</text>
</comment>
<dbReference type="Proteomes" id="UP000215335">
    <property type="component" value="Unassembled WGS sequence"/>
</dbReference>
<protein>
    <submittedName>
        <fullName evidence="2">Uncharacterized protein</fullName>
    </submittedName>
</protein>
<feature type="region of interest" description="Disordered" evidence="1">
    <location>
        <begin position="83"/>
        <end position="123"/>
    </location>
</feature>
<evidence type="ECO:0000313" key="2">
    <source>
        <dbReference type="EMBL" id="OXU18808.1"/>
    </source>
</evidence>
<feature type="compositionally biased region" description="Polar residues" evidence="1">
    <location>
        <begin position="83"/>
        <end position="95"/>
    </location>
</feature>